<accession>Q1ATY1</accession>
<feature type="transmembrane region" description="Helical" evidence="1">
    <location>
        <begin position="63"/>
        <end position="86"/>
    </location>
</feature>
<dbReference type="eggNOG" id="COG2324">
    <property type="taxonomic scope" value="Bacteria"/>
</dbReference>
<reference evidence="2 3" key="1">
    <citation type="submission" date="2006-06" db="EMBL/GenBank/DDBJ databases">
        <title>Complete sequence of Rubrobacter xylanophilus DSM 9941.</title>
        <authorList>
            <consortium name="US DOE Joint Genome Institute"/>
            <person name="Copeland A."/>
            <person name="Lucas S."/>
            <person name="Lapidus A."/>
            <person name="Barry K."/>
            <person name="Detter J.C."/>
            <person name="Glavina del Rio T."/>
            <person name="Hammon N."/>
            <person name="Israni S."/>
            <person name="Dalin E."/>
            <person name="Tice H."/>
            <person name="Pitluck S."/>
            <person name="Munk A.C."/>
            <person name="Brettin T."/>
            <person name="Bruce D."/>
            <person name="Han C."/>
            <person name="Tapia R."/>
            <person name="Gilna P."/>
            <person name="Schmutz J."/>
            <person name="Larimer F."/>
            <person name="Land M."/>
            <person name="Hauser L."/>
            <person name="Kyrpides N."/>
            <person name="Lykidis A."/>
            <person name="da Costa M.S."/>
            <person name="Rainey F.A."/>
            <person name="Empadinhas N."/>
            <person name="Jolivet E."/>
            <person name="Battista J.R."/>
            <person name="Richardson P."/>
        </authorList>
    </citation>
    <scope>NUCLEOTIDE SEQUENCE [LARGE SCALE GENOMIC DNA]</scope>
    <source>
        <strain evidence="3">DSM 9941 / NBRC 16129 / PRD-1</strain>
    </source>
</reference>
<feature type="transmembrane region" description="Helical" evidence="1">
    <location>
        <begin position="106"/>
        <end position="125"/>
    </location>
</feature>
<proteinExistence type="predicted"/>
<sequence length="254" mass="26178">MAALRPCTLLLPVAALLFFCAAGFAVRFPDPPGAWLLSLAAVAAIAAPPLAALLRLFGPARWLAALALLSAFAFAVESLGVATGWPYGRFYYGEGLGPLLGGLVPYLLPVSYVPLVVGAVAAARHPRSRPLWTLRSAALLTLIDGVLDPGAALLGFWVWPGGGPYYGVPASNYLGWLLSGAVSSAVLVLLWPRGSPAPPALLDGTLLALAFWTGVAAFGGLALPAALGVALLAAFLARRAGIRGCARVTFLKKN</sequence>
<feature type="transmembrane region" description="Helical" evidence="1">
    <location>
        <begin position="204"/>
        <end position="237"/>
    </location>
</feature>
<dbReference type="KEGG" id="rxy:Rxyl_2204"/>
<dbReference type="HOGENOM" id="CLU_070738_1_0_11"/>
<dbReference type="PANTHER" id="PTHR39419">
    <property type="entry name" value="SLL0814 PROTEIN"/>
    <property type="match status" value="1"/>
</dbReference>
<organism evidence="2 3">
    <name type="scientific">Rubrobacter xylanophilus (strain DSM 9941 / JCM 11954 / NBRC 16129 / PRD-1)</name>
    <dbReference type="NCBI Taxonomy" id="266117"/>
    <lineage>
        <taxon>Bacteria</taxon>
        <taxon>Bacillati</taxon>
        <taxon>Actinomycetota</taxon>
        <taxon>Rubrobacteria</taxon>
        <taxon>Rubrobacterales</taxon>
        <taxon>Rubrobacteraceae</taxon>
        <taxon>Rubrobacter</taxon>
    </lineage>
</organism>
<evidence type="ECO:0000313" key="3">
    <source>
        <dbReference type="Proteomes" id="UP000006637"/>
    </source>
</evidence>
<keyword evidence="3" id="KW-1185">Reference proteome</keyword>
<evidence type="ECO:0000313" key="2">
    <source>
        <dbReference type="EMBL" id="ABG05147.1"/>
    </source>
</evidence>
<name>Q1ATY1_RUBXD</name>
<dbReference type="PANTHER" id="PTHR39419:SF1">
    <property type="entry name" value="SLL0814 PROTEIN"/>
    <property type="match status" value="1"/>
</dbReference>
<protein>
    <submittedName>
        <fullName evidence="2">Membrane protein-like protein</fullName>
    </submittedName>
</protein>
<gene>
    <name evidence="2" type="ordered locus">Rxyl_2204</name>
</gene>
<feature type="transmembrane region" description="Helical" evidence="1">
    <location>
        <begin position="35"/>
        <end position="56"/>
    </location>
</feature>
<dbReference type="Pfam" id="PF04240">
    <property type="entry name" value="Caroten_synth"/>
    <property type="match status" value="1"/>
</dbReference>
<dbReference type="AlphaFoldDB" id="Q1ATY1"/>
<keyword evidence="1" id="KW-0812">Transmembrane</keyword>
<dbReference type="RefSeq" id="WP_011565161.1">
    <property type="nucleotide sequence ID" value="NC_008148.1"/>
</dbReference>
<keyword evidence="1" id="KW-0472">Membrane</keyword>
<dbReference type="EMBL" id="CP000386">
    <property type="protein sequence ID" value="ABG05147.1"/>
    <property type="molecule type" value="Genomic_DNA"/>
</dbReference>
<evidence type="ECO:0000256" key="1">
    <source>
        <dbReference type="SAM" id="Phobius"/>
    </source>
</evidence>
<feature type="transmembrane region" description="Helical" evidence="1">
    <location>
        <begin position="173"/>
        <end position="192"/>
    </location>
</feature>
<dbReference type="STRING" id="266117.Rxyl_2204"/>
<dbReference type="InterPro" id="IPR007354">
    <property type="entry name" value="CruF-like"/>
</dbReference>
<keyword evidence="1" id="KW-1133">Transmembrane helix</keyword>
<dbReference type="Proteomes" id="UP000006637">
    <property type="component" value="Chromosome"/>
</dbReference>